<dbReference type="Pfam" id="PF03004">
    <property type="entry name" value="Transposase_24"/>
    <property type="match status" value="1"/>
</dbReference>
<evidence type="ECO:0000313" key="2">
    <source>
        <dbReference type="EMBL" id="OAY79022.1"/>
    </source>
</evidence>
<comment type="caution">
    <text evidence="2">The sequence shown here is derived from an EMBL/GenBank/DDBJ whole genome shotgun (WGS) entry which is preliminary data.</text>
</comment>
<organism evidence="2 3">
    <name type="scientific">Ananas comosus</name>
    <name type="common">Pineapple</name>
    <name type="synonym">Ananas ananas</name>
    <dbReference type="NCBI Taxonomy" id="4615"/>
    <lineage>
        <taxon>Eukaryota</taxon>
        <taxon>Viridiplantae</taxon>
        <taxon>Streptophyta</taxon>
        <taxon>Embryophyta</taxon>
        <taxon>Tracheophyta</taxon>
        <taxon>Spermatophyta</taxon>
        <taxon>Magnoliopsida</taxon>
        <taxon>Liliopsida</taxon>
        <taxon>Poales</taxon>
        <taxon>Bromeliaceae</taxon>
        <taxon>Bromelioideae</taxon>
        <taxon>Ananas</taxon>
    </lineage>
</organism>
<dbReference type="EMBL" id="LSRQ01001147">
    <property type="protein sequence ID" value="OAY79022.1"/>
    <property type="molecule type" value="Genomic_DNA"/>
</dbReference>
<dbReference type="AlphaFoldDB" id="A0A199VPB3"/>
<dbReference type="Proteomes" id="UP000092600">
    <property type="component" value="Unassembled WGS sequence"/>
</dbReference>
<evidence type="ECO:0000256" key="1">
    <source>
        <dbReference type="SAM" id="Coils"/>
    </source>
</evidence>
<dbReference type="InterPro" id="IPR004252">
    <property type="entry name" value="Probable_transposase_24"/>
</dbReference>
<gene>
    <name evidence="2" type="ORF">ACMD2_26688</name>
</gene>
<accession>A0A199VPB3</accession>
<feature type="coiled-coil region" evidence="1">
    <location>
        <begin position="318"/>
        <end position="354"/>
    </location>
</feature>
<sequence length="373" mass="42972">MFLLIIIGVMAGKYKEGSNRTRLGSTMMRRVQEARPEIPSTEEIGEHRPRIEINKSNHQMEQTNGLNVPNSNSAALCSERKRTRGKTIGLKWVKKRKEEKTKPGVEMPKDLQRAVGTNAQQFITETAQIVRQHAPLNVEKWSKIPLHSIDRMVKIVHKISEVNKENRSKQTMLARVGTKSIARNLTEMRKDLEKNEQENNEISEQPEYMRLWEKVRKKKDGTWVDTNAKEKYKEMENLHTTQMQEKGEDILTTREAYTIVLGHRSGYVRGMGPGPEPLENGGLRGQRLRAQIQAEIEVEMTARIQEEVEARMAQKESEVQARIEQREAEAEARLAQKEARLEQMEAQMRAVMQHLSEIWMPLSSQPTSASRCK</sequence>
<reference evidence="2 3" key="1">
    <citation type="journal article" date="2016" name="DNA Res.">
        <title>The draft genome of MD-2 pineapple using hybrid error correction of long reads.</title>
        <authorList>
            <person name="Redwan R.M."/>
            <person name="Saidin A."/>
            <person name="Kumar S.V."/>
        </authorList>
    </citation>
    <scope>NUCLEOTIDE SEQUENCE [LARGE SCALE GENOMIC DNA]</scope>
    <source>
        <strain evidence="3">cv. MD2</strain>
        <tissue evidence="2">Leaf</tissue>
    </source>
</reference>
<protein>
    <submittedName>
        <fullName evidence="2">Uncharacterized protein</fullName>
    </submittedName>
</protein>
<dbReference type="PANTHER" id="PTHR33499">
    <property type="entry name" value="OS12G0282400 PROTEIN-RELATED"/>
    <property type="match status" value="1"/>
</dbReference>
<dbReference type="PANTHER" id="PTHR33499:SF11">
    <property type="entry name" value="NO APICAL MERISTEM-ASSOCIATED C-TERMINAL DOMAIN-CONTAINING PROTEIN"/>
    <property type="match status" value="1"/>
</dbReference>
<evidence type="ECO:0000313" key="3">
    <source>
        <dbReference type="Proteomes" id="UP000092600"/>
    </source>
</evidence>
<proteinExistence type="predicted"/>
<keyword evidence="1" id="KW-0175">Coiled coil</keyword>
<name>A0A199VPB3_ANACO</name>
<feature type="coiled-coil region" evidence="1">
    <location>
        <begin position="178"/>
        <end position="205"/>
    </location>
</feature>